<feature type="domain" description="TPM" evidence="2">
    <location>
        <begin position="150"/>
        <end position="228"/>
    </location>
</feature>
<dbReference type="Pfam" id="PF04536">
    <property type="entry name" value="TPM_phosphatase"/>
    <property type="match status" value="1"/>
</dbReference>
<evidence type="ECO:0000313" key="4">
    <source>
        <dbReference type="Proteomes" id="UP000217311"/>
    </source>
</evidence>
<dbReference type="PANTHER" id="PTHR30373:SF8">
    <property type="entry name" value="BLL7265 PROTEIN"/>
    <property type="match status" value="1"/>
</dbReference>
<feature type="transmembrane region" description="Helical" evidence="1">
    <location>
        <begin position="67"/>
        <end position="87"/>
    </location>
</feature>
<dbReference type="AlphaFoldDB" id="A0A290MZN2"/>
<evidence type="ECO:0000313" key="3">
    <source>
        <dbReference type="EMBL" id="ATC33880.1"/>
    </source>
</evidence>
<dbReference type="Gene3D" id="3.10.310.50">
    <property type="match status" value="1"/>
</dbReference>
<reference evidence="4" key="1">
    <citation type="submission" date="2017-09" db="EMBL/GenBank/DDBJ databases">
        <title>Genome evolution observed in wild isolates of Caulobacter crescentus.</title>
        <authorList>
            <person name="Ely B."/>
            <person name="Wilson K."/>
            <person name="Scott D."/>
        </authorList>
    </citation>
    <scope>NUCLEOTIDE SEQUENCE [LARGE SCALE GENOMIC DNA]</scope>
    <source>
        <strain evidence="4">CB13b1a</strain>
    </source>
</reference>
<dbReference type="InterPro" id="IPR007621">
    <property type="entry name" value="TPM_dom"/>
</dbReference>
<keyword evidence="1" id="KW-0472">Membrane</keyword>
<proteinExistence type="predicted"/>
<name>A0A290MZN2_CAUVI</name>
<keyword evidence="1" id="KW-0812">Transmembrane</keyword>
<feature type="transmembrane region" description="Helical" evidence="1">
    <location>
        <begin position="108"/>
        <end position="132"/>
    </location>
</feature>
<protein>
    <submittedName>
        <fullName evidence="3">TPM domain-containing protein</fullName>
    </submittedName>
</protein>
<evidence type="ECO:0000256" key="1">
    <source>
        <dbReference type="SAM" id="Phobius"/>
    </source>
</evidence>
<dbReference type="Proteomes" id="UP000217311">
    <property type="component" value="Chromosome"/>
</dbReference>
<evidence type="ECO:0000259" key="2">
    <source>
        <dbReference type="Pfam" id="PF04536"/>
    </source>
</evidence>
<gene>
    <name evidence="3" type="ORF">CA606_16970</name>
</gene>
<dbReference type="PANTHER" id="PTHR30373">
    <property type="entry name" value="UPF0603 PROTEIN YGCG"/>
    <property type="match status" value="1"/>
</dbReference>
<dbReference type="EMBL" id="CP023315">
    <property type="protein sequence ID" value="ATC33880.1"/>
    <property type="molecule type" value="Genomic_DNA"/>
</dbReference>
<accession>A0A290MZN2</accession>
<sequence length="256" mass="26881">MAAAVSPAAAARSAAAAVRDGGEMAKRMTPNDLDRIAQAVAQAEKTTAGEIFCVLSPEVSDYRETPLVWAAASALVLPAGALLAGFRPEMLTRLFGGWSVGHQAAHDGAILSALSTYIVLQLVVFVVAALVVSIPPVRRALTPGALKTARVKRAAMEQFLSHGLHVTRDRTGVLIFAALAEHRVEVIADEGIYKAAPNAVWDEVVADLVAGLKRGKIADGFVAAVARTGGILAAHVPPRSDDRNELFDGLTILPKR</sequence>
<keyword evidence="1" id="KW-1133">Transmembrane helix</keyword>
<organism evidence="3 4">
    <name type="scientific">Caulobacter vibrioides</name>
    <name type="common">Caulobacter crescentus</name>
    <dbReference type="NCBI Taxonomy" id="155892"/>
    <lineage>
        <taxon>Bacteria</taxon>
        <taxon>Pseudomonadati</taxon>
        <taxon>Pseudomonadota</taxon>
        <taxon>Alphaproteobacteria</taxon>
        <taxon>Caulobacterales</taxon>
        <taxon>Caulobacteraceae</taxon>
        <taxon>Caulobacter</taxon>
    </lineage>
</organism>